<feature type="region of interest" description="Disordered" evidence="1">
    <location>
        <begin position="59"/>
        <end position="90"/>
    </location>
</feature>
<protein>
    <submittedName>
        <fullName evidence="2 4">Uncharacterized protein</fullName>
    </submittedName>
</protein>
<dbReference type="WBParaSite" id="SSLN_0001898301-mRNA-1">
    <property type="protein sequence ID" value="SSLN_0001898301-mRNA-1"/>
    <property type="gene ID" value="SSLN_0001898301"/>
</dbReference>
<reference evidence="4" key="1">
    <citation type="submission" date="2016-06" db="UniProtKB">
        <authorList>
            <consortium name="WormBaseParasite"/>
        </authorList>
    </citation>
    <scope>IDENTIFICATION</scope>
</reference>
<organism evidence="4">
    <name type="scientific">Schistocephalus solidus</name>
    <name type="common">Tapeworm</name>
    <dbReference type="NCBI Taxonomy" id="70667"/>
    <lineage>
        <taxon>Eukaryota</taxon>
        <taxon>Metazoa</taxon>
        <taxon>Spiralia</taxon>
        <taxon>Lophotrochozoa</taxon>
        <taxon>Platyhelminthes</taxon>
        <taxon>Cestoda</taxon>
        <taxon>Eucestoda</taxon>
        <taxon>Diphyllobothriidea</taxon>
        <taxon>Diphyllobothriidae</taxon>
        <taxon>Schistocephalus</taxon>
    </lineage>
</organism>
<accession>A0A183TPA1</accession>
<evidence type="ECO:0000256" key="1">
    <source>
        <dbReference type="SAM" id="MobiDB-lite"/>
    </source>
</evidence>
<keyword evidence="3" id="KW-1185">Reference proteome</keyword>
<reference evidence="2 3" key="2">
    <citation type="submission" date="2018-11" db="EMBL/GenBank/DDBJ databases">
        <authorList>
            <consortium name="Pathogen Informatics"/>
        </authorList>
    </citation>
    <scope>NUCLEOTIDE SEQUENCE [LARGE SCALE GENOMIC DNA]</scope>
    <source>
        <strain evidence="2 3">NST_G2</strain>
    </source>
</reference>
<dbReference type="Proteomes" id="UP000275846">
    <property type="component" value="Unassembled WGS sequence"/>
</dbReference>
<evidence type="ECO:0000313" key="4">
    <source>
        <dbReference type="WBParaSite" id="SSLN_0001898301-mRNA-1"/>
    </source>
</evidence>
<name>A0A183TPA1_SCHSO</name>
<dbReference type="EMBL" id="UYSU01044100">
    <property type="protein sequence ID" value="VDM04685.1"/>
    <property type="molecule type" value="Genomic_DNA"/>
</dbReference>
<sequence>MGGNLVGKLTKELQKLSASLYLGGLNPFGGPQWSPRDPWEFLTPLGFAVGVPTSFSTARRIDQRLPADPSTPRSEGFPHHGRNSPEHSGVRAVRRWNPRFPNPKNPSVGSAISPRPGACEEVLQAACDQPLRPLFGVTAVQPDTSFDAYTQTSWLVLVAFLESCQTRPASSNTKIRRISKEFSILFNRLKLGSLANENTDYSELQASAYQQDDTKLIKHYLEVPLEGGHALPEVFSDEQQDEKLEE</sequence>
<evidence type="ECO:0000313" key="2">
    <source>
        <dbReference type="EMBL" id="VDM04685.1"/>
    </source>
</evidence>
<gene>
    <name evidence="2" type="ORF">SSLN_LOCUS18299</name>
</gene>
<proteinExistence type="predicted"/>
<evidence type="ECO:0000313" key="3">
    <source>
        <dbReference type="Proteomes" id="UP000275846"/>
    </source>
</evidence>
<dbReference type="AlphaFoldDB" id="A0A183TPA1"/>